<dbReference type="RefSeq" id="WP_256490700.1">
    <property type="nucleotide sequence ID" value="NZ_AP025730.1"/>
</dbReference>
<gene>
    <name evidence="2" type="ORF">CATMQ487_42860</name>
</gene>
<feature type="compositionally biased region" description="Low complexity" evidence="1">
    <location>
        <begin position="17"/>
        <end position="26"/>
    </location>
</feature>
<feature type="compositionally biased region" description="Low complexity" evidence="1">
    <location>
        <begin position="34"/>
        <end position="44"/>
    </location>
</feature>
<accession>A0ABN6PW20</accession>
<dbReference type="EMBL" id="AP025730">
    <property type="protein sequence ID" value="BDI07316.1"/>
    <property type="molecule type" value="Genomic_DNA"/>
</dbReference>
<proteinExistence type="predicted"/>
<protein>
    <submittedName>
        <fullName evidence="2">Uncharacterized protein</fullName>
    </submittedName>
</protein>
<evidence type="ECO:0000313" key="2">
    <source>
        <dbReference type="EMBL" id="BDI07316.1"/>
    </source>
</evidence>
<reference evidence="2" key="1">
    <citation type="submission" date="2022-04" db="EMBL/GenBank/DDBJ databases">
        <title>Whole genome sequence of Sphaerotilus sp. FB-5.</title>
        <authorList>
            <person name="Takeda M."/>
            <person name="Narihara S."/>
            <person name="Akimoto M."/>
            <person name="Akimoto R."/>
            <person name="Nishiyashiki S."/>
            <person name="Murakami T."/>
        </authorList>
    </citation>
    <scope>NUCLEOTIDE SEQUENCE</scope>
    <source>
        <strain evidence="2">FB-5</strain>
    </source>
</reference>
<sequence length="44" mass="4526">MSKKLQRGNKEAKKPKQVPGVVVKPGAPVPGLPGLPAAPAARKK</sequence>
<evidence type="ECO:0000313" key="3">
    <source>
        <dbReference type="Proteomes" id="UP001057498"/>
    </source>
</evidence>
<feature type="region of interest" description="Disordered" evidence="1">
    <location>
        <begin position="1"/>
        <end position="44"/>
    </location>
</feature>
<evidence type="ECO:0000256" key="1">
    <source>
        <dbReference type="SAM" id="MobiDB-lite"/>
    </source>
</evidence>
<name>A0ABN6PW20_9BURK</name>
<keyword evidence="3" id="KW-1185">Reference proteome</keyword>
<dbReference type="Proteomes" id="UP001057498">
    <property type="component" value="Chromosome"/>
</dbReference>
<organism evidence="2 3">
    <name type="scientific">Sphaerotilus microaerophilus</name>
    <dbReference type="NCBI Taxonomy" id="2914710"/>
    <lineage>
        <taxon>Bacteria</taxon>
        <taxon>Pseudomonadati</taxon>
        <taxon>Pseudomonadota</taxon>
        <taxon>Betaproteobacteria</taxon>
        <taxon>Burkholderiales</taxon>
        <taxon>Sphaerotilaceae</taxon>
        <taxon>Sphaerotilus</taxon>
    </lineage>
</organism>